<feature type="DNA-binding region" description="H-T-H motif" evidence="2">
    <location>
        <begin position="29"/>
        <end position="48"/>
    </location>
</feature>
<reference evidence="5" key="1">
    <citation type="journal article" date="2019" name="Int. J. Syst. Evol. Microbiol.">
        <title>The Global Catalogue of Microorganisms (GCM) 10K type strain sequencing project: providing services to taxonomists for standard genome sequencing and annotation.</title>
        <authorList>
            <consortium name="The Broad Institute Genomics Platform"/>
            <consortium name="The Broad Institute Genome Sequencing Center for Infectious Disease"/>
            <person name="Wu L."/>
            <person name="Ma J."/>
        </authorList>
    </citation>
    <scope>NUCLEOTIDE SEQUENCE [LARGE SCALE GENOMIC DNA]</scope>
    <source>
        <strain evidence="5">JCM 17085</strain>
    </source>
</reference>
<dbReference type="InterPro" id="IPR001647">
    <property type="entry name" value="HTH_TetR"/>
</dbReference>
<evidence type="ECO:0000256" key="1">
    <source>
        <dbReference type="ARBA" id="ARBA00023125"/>
    </source>
</evidence>
<accession>A0ABP7WMV7</accession>
<dbReference type="Pfam" id="PF00440">
    <property type="entry name" value="TetR_N"/>
    <property type="match status" value="1"/>
</dbReference>
<dbReference type="RefSeq" id="WP_345101903.1">
    <property type="nucleotide sequence ID" value="NZ_BAABCV010000004.1"/>
</dbReference>
<feature type="domain" description="HTH tetR-type" evidence="3">
    <location>
        <begin position="6"/>
        <end position="66"/>
    </location>
</feature>
<dbReference type="PROSITE" id="PS50977">
    <property type="entry name" value="HTH_TETR_2"/>
    <property type="match status" value="1"/>
</dbReference>
<dbReference type="PRINTS" id="PR00455">
    <property type="entry name" value="HTHTETR"/>
</dbReference>
<dbReference type="InterPro" id="IPR050109">
    <property type="entry name" value="HTH-type_TetR-like_transc_reg"/>
</dbReference>
<dbReference type="PANTHER" id="PTHR30328:SF54">
    <property type="entry name" value="HTH-TYPE TRANSCRIPTIONAL REPRESSOR SCO4008"/>
    <property type="match status" value="1"/>
</dbReference>
<keyword evidence="5" id="KW-1185">Reference proteome</keyword>
<dbReference type="InterPro" id="IPR036271">
    <property type="entry name" value="Tet_transcr_reg_TetR-rel_C_sf"/>
</dbReference>
<dbReference type="EMBL" id="BAABCV010000004">
    <property type="protein sequence ID" value="GAA4091952.1"/>
    <property type="molecule type" value="Genomic_DNA"/>
</dbReference>
<dbReference type="InterPro" id="IPR041474">
    <property type="entry name" value="NicS_C"/>
</dbReference>
<dbReference type="PROSITE" id="PS01081">
    <property type="entry name" value="HTH_TETR_1"/>
    <property type="match status" value="1"/>
</dbReference>
<sequence>MDKDKIDKKDHILDVAERVFSEKGFDGASTRLISGEAGVNMAMLNYYFGSKEGLFLAVFQRKIASFQIILQNLGNDESISAWTKMEQYIELYGDKVVTNNCFQKLLYQEMGMNRGNDLSDKLRDMLLKNVGTLDKILREGIANGEFKKDIDISMVIAALYGTKNYILNTPIMAKPLLGYDITDEKMIETKLKPQIKSFMKNLLKAYLFN</sequence>
<keyword evidence="1 2" id="KW-0238">DNA-binding</keyword>
<dbReference type="SUPFAM" id="SSF46689">
    <property type="entry name" value="Homeodomain-like"/>
    <property type="match status" value="1"/>
</dbReference>
<dbReference type="InterPro" id="IPR023772">
    <property type="entry name" value="DNA-bd_HTH_TetR-type_CS"/>
</dbReference>
<name>A0ABP7WMV7_9SPHI</name>
<proteinExistence type="predicted"/>
<dbReference type="Pfam" id="PF17938">
    <property type="entry name" value="TetR_C_29"/>
    <property type="match status" value="1"/>
</dbReference>
<organism evidence="4 5">
    <name type="scientific">Mucilaginibacter panaciglaebae</name>
    <dbReference type="NCBI Taxonomy" id="502331"/>
    <lineage>
        <taxon>Bacteria</taxon>
        <taxon>Pseudomonadati</taxon>
        <taxon>Bacteroidota</taxon>
        <taxon>Sphingobacteriia</taxon>
        <taxon>Sphingobacteriales</taxon>
        <taxon>Sphingobacteriaceae</taxon>
        <taxon>Mucilaginibacter</taxon>
    </lineage>
</organism>
<evidence type="ECO:0000313" key="4">
    <source>
        <dbReference type="EMBL" id="GAA4091952.1"/>
    </source>
</evidence>
<evidence type="ECO:0000313" key="5">
    <source>
        <dbReference type="Proteomes" id="UP001500841"/>
    </source>
</evidence>
<dbReference type="PANTHER" id="PTHR30328">
    <property type="entry name" value="TRANSCRIPTIONAL REPRESSOR"/>
    <property type="match status" value="1"/>
</dbReference>
<dbReference type="Gene3D" id="1.10.357.10">
    <property type="entry name" value="Tetracycline Repressor, domain 2"/>
    <property type="match status" value="1"/>
</dbReference>
<protein>
    <submittedName>
        <fullName evidence="4">TetR family transcriptional regulator</fullName>
    </submittedName>
</protein>
<dbReference type="Proteomes" id="UP001500841">
    <property type="component" value="Unassembled WGS sequence"/>
</dbReference>
<evidence type="ECO:0000256" key="2">
    <source>
        <dbReference type="PROSITE-ProRule" id="PRU00335"/>
    </source>
</evidence>
<dbReference type="SUPFAM" id="SSF48498">
    <property type="entry name" value="Tetracyclin repressor-like, C-terminal domain"/>
    <property type="match status" value="1"/>
</dbReference>
<dbReference type="InterPro" id="IPR009057">
    <property type="entry name" value="Homeodomain-like_sf"/>
</dbReference>
<comment type="caution">
    <text evidence="4">The sequence shown here is derived from an EMBL/GenBank/DDBJ whole genome shotgun (WGS) entry which is preliminary data.</text>
</comment>
<gene>
    <name evidence="4" type="ORF">GCM10022392_12450</name>
</gene>
<evidence type="ECO:0000259" key="3">
    <source>
        <dbReference type="PROSITE" id="PS50977"/>
    </source>
</evidence>